<dbReference type="EMBL" id="KB445560">
    <property type="protein sequence ID" value="EMC93416.1"/>
    <property type="molecule type" value="Genomic_DNA"/>
</dbReference>
<sequence length="258" mass="27953">MGKDRYQHHFEHQPDTPATTDGARPPQFDTVNCRSRIGCTCTSCRGEGQSDGAGGGGSLTNSTPALSYVRSDTASEDGNSVEGEEGVADHHLWVPEHGWISIRAFNTAQSKHELCTCHNGVLPESNDYPFGSPSASGSLANASMKVESSGDEHGLDAYTLFALSQWDTCTSSSGILPYVGQHFHGETVKSCATPHHFTAPPLKVTHEREFCRNMIIGVSYDELPYGLDLSISEDATGDHSRYDVGERLRGTERVARYS</sequence>
<feature type="region of interest" description="Disordered" evidence="1">
    <location>
        <begin position="1"/>
        <end position="27"/>
    </location>
</feature>
<protein>
    <submittedName>
        <fullName evidence="2">Uncharacterized protein</fullName>
    </submittedName>
</protein>
<keyword evidence="3" id="KW-1185">Reference proteome</keyword>
<feature type="compositionally biased region" description="Basic and acidic residues" evidence="1">
    <location>
        <begin position="1"/>
        <end position="14"/>
    </location>
</feature>
<name>M2MAB6_BAUPA</name>
<reference evidence="2 3" key="1">
    <citation type="journal article" date="2012" name="PLoS Pathog.">
        <title>Diverse lifestyles and strategies of plant pathogenesis encoded in the genomes of eighteen Dothideomycetes fungi.</title>
        <authorList>
            <person name="Ohm R.A."/>
            <person name="Feau N."/>
            <person name="Henrissat B."/>
            <person name="Schoch C.L."/>
            <person name="Horwitz B.A."/>
            <person name="Barry K.W."/>
            <person name="Condon B.J."/>
            <person name="Copeland A.C."/>
            <person name="Dhillon B."/>
            <person name="Glaser F."/>
            <person name="Hesse C.N."/>
            <person name="Kosti I."/>
            <person name="LaButti K."/>
            <person name="Lindquist E.A."/>
            <person name="Lucas S."/>
            <person name="Salamov A.A."/>
            <person name="Bradshaw R.E."/>
            <person name="Ciuffetti L."/>
            <person name="Hamelin R.C."/>
            <person name="Kema G.H.J."/>
            <person name="Lawrence C."/>
            <person name="Scott J.A."/>
            <person name="Spatafora J.W."/>
            <person name="Turgeon B.G."/>
            <person name="de Wit P.J.G.M."/>
            <person name="Zhong S."/>
            <person name="Goodwin S.B."/>
            <person name="Grigoriev I.V."/>
        </authorList>
    </citation>
    <scope>NUCLEOTIDE SEQUENCE [LARGE SCALE GENOMIC DNA]</scope>
    <source>
        <strain evidence="2 3">UAMH 10762</strain>
    </source>
</reference>
<dbReference type="GeneID" id="19110113"/>
<dbReference type="Proteomes" id="UP000011761">
    <property type="component" value="Unassembled WGS sequence"/>
</dbReference>
<evidence type="ECO:0000313" key="3">
    <source>
        <dbReference type="Proteomes" id="UP000011761"/>
    </source>
</evidence>
<dbReference type="HOGENOM" id="CLU_1077634_0_0_1"/>
<evidence type="ECO:0000256" key="1">
    <source>
        <dbReference type="SAM" id="MobiDB-lite"/>
    </source>
</evidence>
<organism evidence="2 3">
    <name type="scientific">Baudoinia panamericana (strain UAMH 10762)</name>
    <name type="common">Angels' share fungus</name>
    <name type="synonym">Baudoinia compniacensis (strain UAMH 10762)</name>
    <dbReference type="NCBI Taxonomy" id="717646"/>
    <lineage>
        <taxon>Eukaryota</taxon>
        <taxon>Fungi</taxon>
        <taxon>Dikarya</taxon>
        <taxon>Ascomycota</taxon>
        <taxon>Pezizomycotina</taxon>
        <taxon>Dothideomycetes</taxon>
        <taxon>Dothideomycetidae</taxon>
        <taxon>Mycosphaerellales</taxon>
        <taxon>Teratosphaeriaceae</taxon>
        <taxon>Baudoinia</taxon>
    </lineage>
</organism>
<dbReference type="KEGG" id="bcom:BAUCODRAFT_239923"/>
<gene>
    <name evidence="2" type="ORF">BAUCODRAFT_239923</name>
</gene>
<accession>M2MAB6</accession>
<dbReference type="RefSeq" id="XP_007679577.1">
    <property type="nucleotide sequence ID" value="XM_007681387.1"/>
</dbReference>
<evidence type="ECO:0000313" key="2">
    <source>
        <dbReference type="EMBL" id="EMC93416.1"/>
    </source>
</evidence>
<proteinExistence type="predicted"/>
<dbReference type="AlphaFoldDB" id="M2MAB6"/>